<protein>
    <recommendedName>
        <fullName evidence="12">FCH domain-containing protein</fullName>
    </recommendedName>
</protein>
<dbReference type="VEuPathDB" id="FungiDB:PC110_g1435"/>
<dbReference type="EMBL" id="RCML01000086">
    <property type="protein sequence ID" value="KAG2992437.1"/>
    <property type="molecule type" value="Genomic_DNA"/>
</dbReference>
<dbReference type="EMBL" id="RCMI01000192">
    <property type="protein sequence ID" value="KAG2926830.1"/>
    <property type="molecule type" value="Genomic_DNA"/>
</dbReference>
<dbReference type="PANTHER" id="PTHR23065">
    <property type="entry name" value="PROLINE-SERINE-THREONINE PHOSPHATASE INTERACTING PROTEIN 1"/>
    <property type="match status" value="1"/>
</dbReference>
<dbReference type="Proteomes" id="UP000251314">
    <property type="component" value="Unassembled WGS sequence"/>
</dbReference>
<evidence type="ECO:0000256" key="4">
    <source>
        <dbReference type="SAM" id="MobiDB-lite"/>
    </source>
</evidence>
<dbReference type="GO" id="GO:0005886">
    <property type="term" value="C:plasma membrane"/>
    <property type="evidence" value="ECO:0007669"/>
    <property type="project" value="TreeGrafter"/>
</dbReference>
<comment type="subcellular location">
    <subcellularLocation>
        <location evidence="1">Cytoplasm</location>
    </subcellularLocation>
</comment>
<organism evidence="10 11">
    <name type="scientific">Phytophthora cactorum</name>
    <dbReference type="NCBI Taxonomy" id="29920"/>
    <lineage>
        <taxon>Eukaryota</taxon>
        <taxon>Sar</taxon>
        <taxon>Stramenopiles</taxon>
        <taxon>Oomycota</taxon>
        <taxon>Peronosporomycetes</taxon>
        <taxon>Peronosporales</taxon>
        <taxon>Peronosporaceae</taxon>
        <taxon>Phytophthora</taxon>
    </lineage>
</organism>
<evidence type="ECO:0008006" key="12">
    <source>
        <dbReference type="Google" id="ProtNLM"/>
    </source>
</evidence>
<evidence type="ECO:0000256" key="2">
    <source>
        <dbReference type="ARBA" id="ARBA00022490"/>
    </source>
</evidence>
<feature type="region of interest" description="Disordered" evidence="4">
    <location>
        <begin position="445"/>
        <end position="500"/>
    </location>
</feature>
<dbReference type="EMBL" id="MJFZ01000016">
    <property type="protein sequence ID" value="RAW42413.1"/>
    <property type="molecule type" value="Genomic_DNA"/>
</dbReference>
<feature type="compositionally biased region" description="Polar residues" evidence="4">
    <location>
        <begin position="202"/>
        <end position="218"/>
    </location>
</feature>
<evidence type="ECO:0000313" key="11">
    <source>
        <dbReference type="Proteomes" id="UP000251314"/>
    </source>
</evidence>
<gene>
    <name evidence="10" type="ORF">PC110_g1435</name>
    <name evidence="5" type="ORF">PC113_g5257</name>
    <name evidence="6" type="ORF">PC115_g7788</name>
    <name evidence="7" type="ORF">PC117_g9704</name>
    <name evidence="8" type="ORF">PC118_g4533</name>
    <name evidence="9" type="ORF">PC129_g8224</name>
</gene>
<evidence type="ECO:0000313" key="7">
    <source>
        <dbReference type="EMBL" id="KAG2942649.1"/>
    </source>
</evidence>
<reference evidence="10 11" key="1">
    <citation type="submission" date="2018-01" db="EMBL/GenBank/DDBJ databases">
        <title>Draft genome of the strawberry crown rot pathogen Phytophthora cactorum.</title>
        <authorList>
            <person name="Armitage A.D."/>
            <person name="Lysoe E."/>
            <person name="Nellist C.F."/>
            <person name="Harrison R.J."/>
            <person name="Brurberg M.B."/>
        </authorList>
    </citation>
    <scope>NUCLEOTIDE SEQUENCE [LARGE SCALE GENOMIC DNA]</scope>
    <source>
        <strain evidence="10 11">10300</strain>
    </source>
</reference>
<dbReference type="PANTHER" id="PTHR23065:SF7">
    <property type="entry name" value="NOSTRIN, ISOFORM H"/>
    <property type="match status" value="1"/>
</dbReference>
<dbReference type="EMBL" id="RCMV01000236">
    <property type="protein sequence ID" value="KAG3221034.1"/>
    <property type="molecule type" value="Genomic_DNA"/>
</dbReference>
<keyword evidence="2" id="KW-0963">Cytoplasm</keyword>
<evidence type="ECO:0000313" key="5">
    <source>
        <dbReference type="EMBL" id="KAG2863661.1"/>
    </source>
</evidence>
<dbReference type="Proteomes" id="UP000697107">
    <property type="component" value="Unassembled WGS sequence"/>
</dbReference>
<proteinExistence type="predicted"/>
<evidence type="ECO:0000256" key="3">
    <source>
        <dbReference type="ARBA" id="ARBA00022553"/>
    </source>
</evidence>
<dbReference type="EMBL" id="RCMG01000099">
    <property type="protein sequence ID" value="KAG2863661.1"/>
    <property type="molecule type" value="Genomic_DNA"/>
</dbReference>
<dbReference type="GO" id="GO:0005737">
    <property type="term" value="C:cytoplasm"/>
    <property type="evidence" value="ECO:0007669"/>
    <property type="project" value="TreeGrafter"/>
</dbReference>
<feature type="region of interest" description="Disordered" evidence="4">
    <location>
        <begin position="417"/>
        <end position="436"/>
    </location>
</feature>
<accession>A0A329SZ50</accession>
<evidence type="ECO:0000313" key="6">
    <source>
        <dbReference type="EMBL" id="KAG2926830.1"/>
    </source>
</evidence>
<dbReference type="InterPro" id="IPR027267">
    <property type="entry name" value="AH/BAR_dom_sf"/>
</dbReference>
<feature type="compositionally biased region" description="Basic and acidic residues" evidence="4">
    <location>
        <begin position="422"/>
        <end position="436"/>
    </location>
</feature>
<dbReference type="OrthoDB" id="2155291at2759"/>
<evidence type="ECO:0000313" key="8">
    <source>
        <dbReference type="EMBL" id="KAG2992437.1"/>
    </source>
</evidence>
<evidence type="ECO:0000313" key="10">
    <source>
        <dbReference type="EMBL" id="RAW42413.1"/>
    </source>
</evidence>
<dbReference type="Proteomes" id="UP000736787">
    <property type="component" value="Unassembled WGS sequence"/>
</dbReference>
<feature type="compositionally biased region" description="Low complexity" evidence="4">
    <location>
        <begin position="485"/>
        <end position="496"/>
    </location>
</feature>
<feature type="compositionally biased region" description="Polar residues" evidence="4">
    <location>
        <begin position="445"/>
        <end position="460"/>
    </location>
</feature>
<dbReference type="GO" id="GO:0043226">
    <property type="term" value="C:organelle"/>
    <property type="evidence" value="ECO:0007669"/>
    <property type="project" value="UniProtKB-ARBA"/>
</dbReference>
<dbReference type="EMBL" id="RCMK01000226">
    <property type="protein sequence ID" value="KAG2942649.1"/>
    <property type="molecule type" value="Genomic_DNA"/>
</dbReference>
<reference evidence="5" key="2">
    <citation type="submission" date="2018-10" db="EMBL/GenBank/DDBJ databases">
        <title>Effector identification in a new, highly contiguous assembly of the strawberry crown rot pathogen Phytophthora cactorum.</title>
        <authorList>
            <person name="Armitage A.D."/>
            <person name="Nellist C.F."/>
            <person name="Bates H."/>
            <person name="Vickerstaff R.J."/>
            <person name="Harrison R.J."/>
        </authorList>
    </citation>
    <scope>NUCLEOTIDE SEQUENCE</scope>
    <source>
        <strain evidence="5">15-7</strain>
        <strain evidence="6">4032</strain>
        <strain evidence="7">4040</strain>
        <strain evidence="8">P415</strain>
        <strain evidence="9">P421</strain>
    </source>
</reference>
<dbReference type="Proteomes" id="UP000774804">
    <property type="component" value="Unassembled WGS sequence"/>
</dbReference>
<dbReference type="AlphaFoldDB" id="A0A329SZ50"/>
<dbReference type="Proteomes" id="UP000760860">
    <property type="component" value="Unassembled WGS sequence"/>
</dbReference>
<dbReference type="Proteomes" id="UP000735874">
    <property type="component" value="Unassembled WGS sequence"/>
</dbReference>
<evidence type="ECO:0000256" key="1">
    <source>
        <dbReference type="ARBA" id="ARBA00004496"/>
    </source>
</evidence>
<feature type="region of interest" description="Disordered" evidence="4">
    <location>
        <begin position="189"/>
        <end position="218"/>
    </location>
</feature>
<keyword evidence="11" id="KW-1185">Reference proteome</keyword>
<sequence>MASSVVQTPALGFESASYAPTDPAFATDLLFNLDDVRAACATGLTAHGNLVTMLKSRINLERTYAQELSRMARYSHLDVMEHGTMKNAVASLRSQYLNTSVQHQQLAKNLEEDVLKPIESLYEYNSERAQNLTRRVNNAKKDVKTQEDAYRKDYSAFDKNFREASTAFSAAMNSGFSSTILEDQYRRRLSQVEGDDSPAKTKASTALTTRTEKSSGTTALKSIHNRKLVSWLLPSSDSHRKEELANNTVKLMAAAEKSRMKCQQTWQQVETNRIRMYRTVQAVLADYQQIAEDRVLTITTNLRKHVVFASSALANEQYDWQAVAPKLENVDVKSDIRDFIHSTRGNKGRIRLTSLTVNDLCNDTTRFLIASPSSKPCRPLSKTCLDIRDISSKKVPFDYDGNQELLCDVLDTRSSISGEVETQDRENVQDPTHEEFSRLRIDCSASSSENDLETSVAQASDDQELEEKSAIAQQNEPEHDCDEASPSVSPSESSFSLKNHFFNCDNEDELDTAQNDPIPAIKDT</sequence>
<keyword evidence="3" id="KW-0597">Phosphoprotein</keyword>
<dbReference type="Gene3D" id="1.20.1270.60">
    <property type="entry name" value="Arfaptin homology (AH) domain/BAR domain"/>
    <property type="match status" value="1"/>
</dbReference>
<name>A0A329SZ50_9STRA</name>
<comment type="caution">
    <text evidence="10">The sequence shown here is derived from an EMBL/GenBank/DDBJ whole genome shotgun (WGS) entry which is preliminary data.</text>
</comment>
<dbReference type="SUPFAM" id="SSF103657">
    <property type="entry name" value="BAR/IMD domain-like"/>
    <property type="match status" value="1"/>
</dbReference>
<evidence type="ECO:0000313" key="9">
    <source>
        <dbReference type="EMBL" id="KAG3221034.1"/>
    </source>
</evidence>